<keyword evidence="5" id="KW-0460">Magnesium</keyword>
<reference evidence="8" key="1">
    <citation type="journal article" date="2019" name="Int. J. Syst. Evol. Microbiol.">
        <title>The Global Catalogue of Microorganisms (GCM) 10K type strain sequencing project: providing services to taxonomists for standard genome sequencing and annotation.</title>
        <authorList>
            <consortium name="The Broad Institute Genomics Platform"/>
            <consortium name="The Broad Institute Genome Sequencing Center for Infectious Disease"/>
            <person name="Wu L."/>
            <person name="Ma J."/>
        </authorList>
    </citation>
    <scope>NUCLEOTIDE SEQUENCE [LARGE SCALE GENOMIC DNA]</scope>
    <source>
        <strain evidence="8">CGMCC 4.7645</strain>
    </source>
</reference>
<evidence type="ECO:0000313" key="7">
    <source>
        <dbReference type="EMBL" id="MFD2419897.1"/>
    </source>
</evidence>
<dbReference type="HAMAP" id="MF_00020">
    <property type="entry name" value="Acetate_kinase"/>
    <property type="match status" value="1"/>
</dbReference>
<keyword evidence="4 5" id="KW-0067">ATP-binding</keyword>
<evidence type="ECO:0000256" key="1">
    <source>
        <dbReference type="ARBA" id="ARBA00022679"/>
    </source>
</evidence>
<comment type="subunit">
    <text evidence="5">Homodimer.</text>
</comment>
<keyword evidence="8" id="KW-1185">Reference proteome</keyword>
<keyword evidence="5" id="KW-0963">Cytoplasm</keyword>
<keyword evidence="1 5" id="KW-0808">Transferase</keyword>
<keyword evidence="5" id="KW-0479">Metal-binding</keyword>
<dbReference type="InterPro" id="IPR004372">
    <property type="entry name" value="Ac/propionate_kinase"/>
</dbReference>
<keyword evidence="3 5" id="KW-0418">Kinase</keyword>
<dbReference type="EC" id="2.7.2.1" evidence="5"/>
<comment type="pathway">
    <text evidence="5">Metabolic intermediate biosynthesis; acetyl-CoA biosynthesis; acetyl-CoA from acetate: step 1/2.</text>
</comment>
<dbReference type="PRINTS" id="PR00471">
    <property type="entry name" value="ACETATEKNASE"/>
</dbReference>
<dbReference type="InterPro" id="IPR043129">
    <property type="entry name" value="ATPase_NBD"/>
</dbReference>
<comment type="function">
    <text evidence="5">Catalyzes the formation of acetyl phosphate from acetate and ATP. Can also catalyze the reverse reaction.</text>
</comment>
<feature type="site" description="Transition state stabilizer" evidence="5">
    <location>
        <position position="139"/>
    </location>
</feature>
<feature type="active site" description="Proton donor/acceptor" evidence="5">
    <location>
        <position position="107"/>
    </location>
</feature>
<protein>
    <recommendedName>
        <fullName evidence="5">Acetate kinase</fullName>
        <ecNumber evidence="5">2.7.2.1</ecNumber>
    </recommendedName>
    <alternativeName>
        <fullName evidence="5">Acetokinase</fullName>
    </alternativeName>
</protein>
<evidence type="ECO:0000313" key="8">
    <source>
        <dbReference type="Proteomes" id="UP001597417"/>
    </source>
</evidence>
<feature type="binding site" evidence="5">
    <location>
        <position position="342"/>
    </location>
    <ligand>
        <name>Mg(2+)</name>
        <dbReference type="ChEBI" id="CHEBI:18420"/>
    </ligand>
</feature>
<evidence type="ECO:0000256" key="3">
    <source>
        <dbReference type="ARBA" id="ARBA00022777"/>
    </source>
</evidence>
<dbReference type="PANTHER" id="PTHR21060">
    <property type="entry name" value="ACETATE KINASE"/>
    <property type="match status" value="1"/>
</dbReference>
<sequence>MRVLTLDPGAGGLKAAFVVHGDTTVTEVWADTAALAAAADRWGVPDAVSVRFPHGGSRAGPVLVDHAGLADLERLVTLAPPYQESSVRVARLLEPSLPGVPVVACFDTSFHCGLPESASRYALPKKWTSQNRLRRYGFHGLSCRHTVRRAAEFLGKPENALRLVSVHWGAEVSVTAISGGASVDTSMGFTPIEGAVSATHSGSVDPGLVLHVLGTGEVTPSEMTDTLFERSGLAGMTDTSGDVREVLSARASGNADAELALAVYLHRLRREIGAAATSLDRLDAVAFTGGVAEHQPPLLAELLEGLGTLGIHGLPSRVAGAGDRVVSVDGALVTVLVVAAREDLELARGAEELLCG</sequence>
<dbReference type="RefSeq" id="WP_378267922.1">
    <property type="nucleotide sequence ID" value="NZ_JBHUKR010000015.1"/>
</dbReference>
<accession>A0ABW5G2G8</accession>
<dbReference type="EMBL" id="JBHUKR010000015">
    <property type="protein sequence ID" value="MFD2419897.1"/>
    <property type="molecule type" value="Genomic_DNA"/>
</dbReference>
<comment type="similarity">
    <text evidence="5 6">Belongs to the acetokinase family.</text>
</comment>
<organism evidence="7 8">
    <name type="scientific">Amycolatopsis pigmentata</name>
    <dbReference type="NCBI Taxonomy" id="450801"/>
    <lineage>
        <taxon>Bacteria</taxon>
        <taxon>Bacillati</taxon>
        <taxon>Actinomycetota</taxon>
        <taxon>Actinomycetes</taxon>
        <taxon>Pseudonocardiales</taxon>
        <taxon>Pseudonocardiaceae</taxon>
        <taxon>Amycolatopsis</taxon>
    </lineage>
</organism>
<evidence type="ECO:0000256" key="4">
    <source>
        <dbReference type="ARBA" id="ARBA00022840"/>
    </source>
</evidence>
<comment type="subcellular location">
    <subcellularLocation>
        <location evidence="5">Cytoplasm</location>
    </subcellularLocation>
</comment>
<keyword evidence="2 5" id="KW-0547">Nucleotide-binding</keyword>
<feature type="binding site" evidence="5">
    <location>
        <begin position="242"/>
        <end position="244"/>
    </location>
    <ligand>
        <name>ATP</name>
        <dbReference type="ChEBI" id="CHEBI:30616"/>
    </ligand>
</feature>
<evidence type="ECO:0000256" key="6">
    <source>
        <dbReference type="RuleBase" id="RU003835"/>
    </source>
</evidence>
<proteinExistence type="inferred from homology"/>
<dbReference type="GO" id="GO:0016301">
    <property type="term" value="F:kinase activity"/>
    <property type="evidence" value="ECO:0007669"/>
    <property type="project" value="UniProtKB-KW"/>
</dbReference>
<feature type="binding site" evidence="5">
    <location>
        <position position="51"/>
    </location>
    <ligand>
        <name>substrate</name>
    </ligand>
</feature>
<name>A0ABW5G2G8_9PSEU</name>
<evidence type="ECO:0000256" key="5">
    <source>
        <dbReference type="HAMAP-Rule" id="MF_00020"/>
    </source>
</evidence>
<comment type="caution">
    <text evidence="7">The sequence shown here is derived from an EMBL/GenBank/DDBJ whole genome shotgun (WGS) entry which is preliminary data.</text>
</comment>
<comment type="caution">
    <text evidence="5">Lacks conserved residue(s) required for the propagation of feature annotation.</text>
</comment>
<dbReference type="SUPFAM" id="SSF53067">
    <property type="entry name" value="Actin-like ATPase domain"/>
    <property type="match status" value="2"/>
</dbReference>
<dbReference type="Pfam" id="PF00871">
    <property type="entry name" value="Acetate_kinase"/>
    <property type="match status" value="1"/>
</dbReference>
<dbReference type="InterPro" id="IPR000890">
    <property type="entry name" value="Aliphatic_acid_kin_short-chain"/>
</dbReference>
<gene>
    <name evidence="5" type="primary">ackA</name>
    <name evidence="7" type="ORF">ACFSXZ_26560</name>
</gene>
<comment type="cofactor">
    <cofactor evidence="5">
        <name>Mg(2+)</name>
        <dbReference type="ChEBI" id="CHEBI:18420"/>
    </cofactor>
    <cofactor evidence="5">
        <name>Mn(2+)</name>
        <dbReference type="ChEBI" id="CHEBI:29035"/>
    </cofactor>
    <text evidence="5">Mg(2+). Can also accept Mn(2+).</text>
</comment>
<dbReference type="Gene3D" id="3.30.420.40">
    <property type="match status" value="2"/>
</dbReference>
<dbReference type="PANTHER" id="PTHR21060:SF15">
    <property type="entry name" value="ACETATE KINASE-RELATED"/>
    <property type="match status" value="1"/>
</dbReference>
<evidence type="ECO:0000256" key="2">
    <source>
        <dbReference type="ARBA" id="ARBA00022741"/>
    </source>
</evidence>
<comment type="catalytic activity">
    <reaction evidence="5">
        <text>acetate + ATP = acetyl phosphate + ADP</text>
        <dbReference type="Rhea" id="RHEA:11352"/>
        <dbReference type="ChEBI" id="CHEBI:22191"/>
        <dbReference type="ChEBI" id="CHEBI:30089"/>
        <dbReference type="ChEBI" id="CHEBI:30616"/>
        <dbReference type="ChEBI" id="CHEBI:456216"/>
        <dbReference type="EC" id="2.7.2.1"/>
    </reaction>
</comment>
<dbReference type="Proteomes" id="UP001597417">
    <property type="component" value="Unassembled WGS sequence"/>
</dbReference>